<dbReference type="InterPro" id="IPR006016">
    <property type="entry name" value="UspA"/>
</dbReference>
<evidence type="ECO:0000256" key="1">
    <source>
        <dbReference type="ARBA" id="ARBA00008791"/>
    </source>
</evidence>
<dbReference type="Gene3D" id="3.40.50.12370">
    <property type="match status" value="1"/>
</dbReference>
<dbReference type="Proteomes" id="UP000469011">
    <property type="component" value="Unassembled WGS sequence"/>
</dbReference>
<organism evidence="4 5">
    <name type="scientific">Jiella pacifica</name>
    <dbReference type="NCBI Taxonomy" id="2696469"/>
    <lineage>
        <taxon>Bacteria</taxon>
        <taxon>Pseudomonadati</taxon>
        <taxon>Pseudomonadota</taxon>
        <taxon>Alphaproteobacteria</taxon>
        <taxon>Hyphomicrobiales</taxon>
        <taxon>Aurantimonadaceae</taxon>
        <taxon>Jiella</taxon>
    </lineage>
</organism>
<dbReference type="EMBL" id="JAAAMG010000006">
    <property type="protein sequence ID" value="NDW04680.1"/>
    <property type="molecule type" value="Genomic_DNA"/>
</dbReference>
<dbReference type="PANTHER" id="PTHR46268:SF15">
    <property type="entry name" value="UNIVERSAL STRESS PROTEIN HP_0031"/>
    <property type="match status" value="1"/>
</dbReference>
<dbReference type="PANTHER" id="PTHR46268">
    <property type="entry name" value="STRESS RESPONSE PROTEIN NHAX"/>
    <property type="match status" value="1"/>
</dbReference>
<comment type="similarity">
    <text evidence="1">Belongs to the universal stress protein A family.</text>
</comment>
<evidence type="ECO:0000259" key="3">
    <source>
        <dbReference type="Pfam" id="PF00582"/>
    </source>
</evidence>
<gene>
    <name evidence="4" type="ORF">GTK09_09590</name>
</gene>
<accession>A0A6N9T012</accession>
<evidence type="ECO:0000313" key="4">
    <source>
        <dbReference type="EMBL" id="NDW04680.1"/>
    </source>
</evidence>
<feature type="domain" description="UspA" evidence="3">
    <location>
        <begin position="251"/>
        <end position="302"/>
    </location>
</feature>
<name>A0A6N9T012_9HYPH</name>
<feature type="region of interest" description="Disordered" evidence="2">
    <location>
        <begin position="78"/>
        <end position="99"/>
    </location>
</feature>
<feature type="compositionally biased region" description="Acidic residues" evidence="2">
    <location>
        <begin position="79"/>
        <end position="93"/>
    </location>
</feature>
<dbReference type="RefSeq" id="WP_163462929.1">
    <property type="nucleotide sequence ID" value="NZ_JAAAMG010000006.1"/>
</dbReference>
<evidence type="ECO:0000256" key="2">
    <source>
        <dbReference type="SAM" id="MobiDB-lite"/>
    </source>
</evidence>
<evidence type="ECO:0000313" key="5">
    <source>
        <dbReference type="Proteomes" id="UP000469011"/>
    </source>
</evidence>
<keyword evidence="5" id="KW-1185">Reference proteome</keyword>
<dbReference type="AlphaFoldDB" id="A0A6N9T012"/>
<reference evidence="4 5" key="1">
    <citation type="submission" date="2020-01" db="EMBL/GenBank/DDBJ databases">
        <title>Jiella pacifica sp. nov.</title>
        <authorList>
            <person name="Xue Z."/>
            <person name="Zhu S."/>
            <person name="Chen J."/>
            <person name="Yang J."/>
        </authorList>
    </citation>
    <scope>NUCLEOTIDE SEQUENCE [LARGE SCALE GENOMIC DNA]</scope>
    <source>
        <strain evidence="4 5">40Bstr34</strain>
    </source>
</reference>
<proteinExistence type="inferred from homology"/>
<sequence>MKVILVPAEGHDDSEHALRMAAGVARRFAGRIECFALQMPPLVNLTWDPAGVAIMSGADLDHRRTREEAKRLAARIMSEEEVPLEPLPDESAGDDAREGAPSGMMTTGVAGMGAVSGPAWSWNDKTMAGDAFLGAYGRAFDLTVVCRPRPDGASITTLESALFESGGPILIAPPRRVEKTFGETIAVAWNGSSETARTIAFARPFLRAAKRVVVLADDGGLNDQPSGAMIRRRLAASGVPVELRTIAGGGIRSGETILKEAAALGADLLLKGAYTQSRLRQMIFGGATSQILAKAEIPVFMAH</sequence>
<dbReference type="SUPFAM" id="SSF52402">
    <property type="entry name" value="Adenine nucleotide alpha hydrolases-like"/>
    <property type="match status" value="1"/>
</dbReference>
<dbReference type="Pfam" id="PF00582">
    <property type="entry name" value="Usp"/>
    <property type="match status" value="1"/>
</dbReference>
<protein>
    <submittedName>
        <fullName evidence="4">Universal stress protein</fullName>
    </submittedName>
</protein>
<comment type="caution">
    <text evidence="4">The sequence shown here is derived from an EMBL/GenBank/DDBJ whole genome shotgun (WGS) entry which is preliminary data.</text>
</comment>